<dbReference type="EMBL" id="VWPK01000108">
    <property type="protein sequence ID" value="KAA5608080.1"/>
    <property type="molecule type" value="Genomic_DNA"/>
</dbReference>
<evidence type="ECO:0000313" key="1">
    <source>
        <dbReference type="EMBL" id="KAA5608080.1"/>
    </source>
</evidence>
<proteinExistence type="predicted"/>
<organism evidence="1 2">
    <name type="scientific">Rhodovastum atsumiense</name>
    <dbReference type="NCBI Taxonomy" id="504468"/>
    <lineage>
        <taxon>Bacteria</taxon>
        <taxon>Pseudomonadati</taxon>
        <taxon>Pseudomonadota</taxon>
        <taxon>Alphaproteobacteria</taxon>
        <taxon>Acetobacterales</taxon>
        <taxon>Acetobacteraceae</taxon>
        <taxon>Rhodovastum</taxon>
    </lineage>
</organism>
<evidence type="ECO:0000313" key="2">
    <source>
        <dbReference type="Proteomes" id="UP000325255"/>
    </source>
</evidence>
<accession>A0A5M6IIK2</accession>
<gene>
    <name evidence="1" type="ORF">F1189_30785</name>
</gene>
<reference evidence="1 2" key="1">
    <citation type="submission" date="2019-09" db="EMBL/GenBank/DDBJ databases">
        <title>Genome sequence of Rhodovastum atsumiense, a diverse member of the Acetobacteraceae family of non-sulfur purple photosynthetic bacteria.</title>
        <authorList>
            <person name="Meyer T."/>
            <person name="Kyndt J."/>
        </authorList>
    </citation>
    <scope>NUCLEOTIDE SEQUENCE [LARGE SCALE GENOMIC DNA]</scope>
    <source>
        <strain evidence="1 2">DSM 21279</strain>
    </source>
</reference>
<protein>
    <submittedName>
        <fullName evidence="1">Uncharacterized protein</fullName>
    </submittedName>
</protein>
<comment type="caution">
    <text evidence="1">The sequence shown here is derived from an EMBL/GenBank/DDBJ whole genome shotgun (WGS) entry which is preliminary data.</text>
</comment>
<sequence length="178" mass="18689">MPTELTSRAYSPAVVTAALNINPVTLRSWHADPIRLAAGAASETRARRYTLADVAAIRLVARWSGADGAGLGTMTVRGAAEQANALLPHLSETARRIDAEGFDAVDAARPVAILWPDGRVNSFTAAADFANSLHKRDPDNTVPLDFSVVDLVASLQAASGDLSNDPAFRVQQAEGGAE</sequence>
<name>A0A5M6IIK2_9PROT</name>
<keyword evidence="2" id="KW-1185">Reference proteome</keyword>
<dbReference type="RefSeq" id="WP_150045695.1">
    <property type="nucleotide sequence ID" value="NZ_OW485609.1"/>
</dbReference>
<dbReference type="Proteomes" id="UP000325255">
    <property type="component" value="Unassembled WGS sequence"/>
</dbReference>
<dbReference type="AlphaFoldDB" id="A0A5M6IIK2"/>